<dbReference type="CDD" id="cd01335">
    <property type="entry name" value="Radical_SAM"/>
    <property type="match status" value="1"/>
</dbReference>
<dbReference type="GO" id="GO:0046872">
    <property type="term" value="F:metal ion binding"/>
    <property type="evidence" value="ECO:0007669"/>
    <property type="project" value="UniProtKB-KW"/>
</dbReference>
<evidence type="ECO:0000256" key="5">
    <source>
        <dbReference type="ARBA" id="ARBA00023014"/>
    </source>
</evidence>
<dbReference type="InterPro" id="IPR007197">
    <property type="entry name" value="rSAM"/>
</dbReference>
<dbReference type="EMBL" id="QQAH01000002">
    <property type="protein sequence ID" value="RDD82998.1"/>
    <property type="molecule type" value="Genomic_DNA"/>
</dbReference>
<evidence type="ECO:0000256" key="1">
    <source>
        <dbReference type="ARBA" id="ARBA00001966"/>
    </source>
</evidence>
<dbReference type="PROSITE" id="PS51918">
    <property type="entry name" value="RADICAL_SAM"/>
    <property type="match status" value="1"/>
</dbReference>
<reference evidence="7 8" key="1">
    <citation type="submission" date="2018-07" db="EMBL/GenBank/DDBJ databases">
        <title>Dyella tabacisoli L4-6T, whole genome shotgun sequence.</title>
        <authorList>
            <person name="Zhou X.-K."/>
            <person name="Li W.-J."/>
            <person name="Duan Y.-Q."/>
        </authorList>
    </citation>
    <scope>NUCLEOTIDE SEQUENCE [LARGE SCALE GENOMIC DNA]</scope>
    <source>
        <strain evidence="7 8">L4-6</strain>
    </source>
</reference>
<proteinExistence type="predicted"/>
<dbReference type="SFLD" id="SFLDG01386">
    <property type="entry name" value="main_SPASM_domain-containing"/>
    <property type="match status" value="1"/>
</dbReference>
<sequence>MKPRLLILQASSLCNLNCTYCYVPHRQDKARMSEATLRAALRLLLSGCDANDSVRILWHAGEPLAAGLEFYKRASDILRECNPGGVKLSQAIQTNGTLIDEPWCRFFVREKIVIGLSVDGPAMVHDRHRRSLGNGPTHAHVMRGAGLLRKNGIPLHAIAVLSPYSLDFADEIFDFFVEAEFRTVGFNLEETDGVHASTFAGEGVGGLREKYQAFMSRLFDRWQNAGRLPKIREFEGMSSAIAAFLRNHRFTRTADDLVPFHNIAVTREGEISTFSPELASGTLSDPLRFSIGNVHRIGSLDELVANKKFQALRDDIGRGIARCRSECEYFAVCGGGTASNKFYEHGTFDCTETTTCALHRKTLTHVVADGLRKLSVAD</sequence>
<evidence type="ECO:0000256" key="4">
    <source>
        <dbReference type="ARBA" id="ARBA00023004"/>
    </source>
</evidence>
<dbReference type="SFLD" id="SFLDS00029">
    <property type="entry name" value="Radical_SAM"/>
    <property type="match status" value="1"/>
</dbReference>
<dbReference type="InterPro" id="IPR058240">
    <property type="entry name" value="rSAM_sf"/>
</dbReference>
<keyword evidence="4" id="KW-0408">Iron</keyword>
<evidence type="ECO:0000313" key="8">
    <source>
        <dbReference type="Proteomes" id="UP000253782"/>
    </source>
</evidence>
<dbReference type="Pfam" id="PF04055">
    <property type="entry name" value="Radical_SAM"/>
    <property type="match status" value="1"/>
</dbReference>
<evidence type="ECO:0000256" key="3">
    <source>
        <dbReference type="ARBA" id="ARBA00022723"/>
    </source>
</evidence>
<dbReference type="Proteomes" id="UP000253782">
    <property type="component" value="Unassembled WGS sequence"/>
</dbReference>
<dbReference type="InterPro" id="IPR023867">
    <property type="entry name" value="Sulphatase_maturase_rSAM"/>
</dbReference>
<dbReference type="NCBIfam" id="TIGR04261">
    <property type="entry name" value="rSAM_GlyRichRpt"/>
    <property type="match status" value="1"/>
</dbReference>
<protein>
    <submittedName>
        <fullName evidence="7">GRRM system radical SAM/SPASM domain protein</fullName>
    </submittedName>
</protein>
<dbReference type="GO" id="GO:0051536">
    <property type="term" value="F:iron-sulfur cluster binding"/>
    <property type="evidence" value="ECO:0007669"/>
    <property type="project" value="UniProtKB-KW"/>
</dbReference>
<gene>
    <name evidence="7" type="primary">grrM</name>
    <name evidence="7" type="ORF">DVJ77_03885</name>
</gene>
<keyword evidence="8" id="KW-1185">Reference proteome</keyword>
<comment type="cofactor">
    <cofactor evidence="1">
        <name>[4Fe-4S] cluster</name>
        <dbReference type="ChEBI" id="CHEBI:49883"/>
    </cofactor>
</comment>
<accession>A0A369UTF8</accession>
<organism evidence="7 8">
    <name type="scientific">Dyella tabacisoli</name>
    <dbReference type="NCBI Taxonomy" id="2282381"/>
    <lineage>
        <taxon>Bacteria</taxon>
        <taxon>Pseudomonadati</taxon>
        <taxon>Pseudomonadota</taxon>
        <taxon>Gammaproteobacteria</taxon>
        <taxon>Lysobacterales</taxon>
        <taxon>Rhodanobacteraceae</taxon>
        <taxon>Dyella</taxon>
    </lineage>
</organism>
<comment type="caution">
    <text evidence="7">The sequence shown here is derived from an EMBL/GenBank/DDBJ whole genome shotgun (WGS) entry which is preliminary data.</text>
</comment>
<dbReference type="AlphaFoldDB" id="A0A369UTF8"/>
<dbReference type="InterPro" id="IPR013785">
    <property type="entry name" value="Aldolase_TIM"/>
</dbReference>
<dbReference type="Gene3D" id="3.20.20.70">
    <property type="entry name" value="Aldolase class I"/>
    <property type="match status" value="1"/>
</dbReference>
<dbReference type="RefSeq" id="WP_114844112.1">
    <property type="nucleotide sequence ID" value="NZ_JBHSPE010000001.1"/>
</dbReference>
<evidence type="ECO:0000259" key="6">
    <source>
        <dbReference type="PROSITE" id="PS51918"/>
    </source>
</evidence>
<dbReference type="PANTHER" id="PTHR43273:SF8">
    <property type="entry name" value="RADICAL SAM DOMAIN PROTEIN"/>
    <property type="match status" value="1"/>
</dbReference>
<dbReference type="GO" id="GO:0016491">
    <property type="term" value="F:oxidoreductase activity"/>
    <property type="evidence" value="ECO:0007669"/>
    <property type="project" value="InterPro"/>
</dbReference>
<dbReference type="SFLD" id="SFLDG01067">
    <property type="entry name" value="SPASM/twitch_domain_containing"/>
    <property type="match status" value="1"/>
</dbReference>
<keyword evidence="2" id="KW-0949">S-adenosyl-L-methionine</keyword>
<dbReference type="SFLD" id="SFLDG01072">
    <property type="entry name" value="dehydrogenase_like"/>
    <property type="match status" value="1"/>
</dbReference>
<name>A0A369UTF8_9GAMM</name>
<feature type="domain" description="Radical SAM core" evidence="6">
    <location>
        <begin position="1"/>
        <end position="238"/>
    </location>
</feature>
<dbReference type="SUPFAM" id="SSF102114">
    <property type="entry name" value="Radical SAM enzymes"/>
    <property type="match status" value="1"/>
</dbReference>
<dbReference type="InterPro" id="IPR026357">
    <property type="entry name" value="rSAM_SPASM_GrrM_OscB"/>
</dbReference>
<evidence type="ECO:0000313" key="7">
    <source>
        <dbReference type="EMBL" id="RDD82998.1"/>
    </source>
</evidence>
<dbReference type="OrthoDB" id="9782387at2"/>
<keyword evidence="5" id="KW-0411">Iron-sulfur</keyword>
<keyword evidence="3" id="KW-0479">Metal-binding</keyword>
<dbReference type="PANTHER" id="PTHR43273">
    <property type="entry name" value="ANAEROBIC SULFATASE-MATURATING ENZYME HOMOLOG ASLB-RELATED"/>
    <property type="match status" value="1"/>
</dbReference>
<evidence type="ECO:0000256" key="2">
    <source>
        <dbReference type="ARBA" id="ARBA00022691"/>
    </source>
</evidence>